<dbReference type="PROSITE" id="PS50920">
    <property type="entry name" value="SOLCAR"/>
    <property type="match status" value="3"/>
</dbReference>
<dbReference type="AlphaFoldDB" id="A0AAU9JZ30"/>
<evidence type="ECO:0000256" key="6">
    <source>
        <dbReference type="ARBA" id="ARBA00022989"/>
    </source>
</evidence>
<evidence type="ECO:0000256" key="2">
    <source>
        <dbReference type="ARBA" id="ARBA00006375"/>
    </source>
</evidence>
<dbReference type="SUPFAM" id="SSF103506">
    <property type="entry name" value="Mitochondrial carrier"/>
    <property type="match status" value="1"/>
</dbReference>
<keyword evidence="5" id="KW-0677">Repeat</keyword>
<evidence type="ECO:0000256" key="8">
    <source>
        <dbReference type="ARBA" id="ARBA00023136"/>
    </source>
</evidence>
<proteinExistence type="inferred from homology"/>
<dbReference type="InterPro" id="IPR050567">
    <property type="entry name" value="Mitochondrial_Carrier"/>
</dbReference>
<accession>A0AAU9JZ30</accession>
<dbReference type="Pfam" id="PF00153">
    <property type="entry name" value="Mito_carr"/>
    <property type="match status" value="3"/>
</dbReference>
<evidence type="ECO:0008006" key="13">
    <source>
        <dbReference type="Google" id="ProtNLM"/>
    </source>
</evidence>
<dbReference type="EMBL" id="CAJZBQ010000052">
    <property type="protein sequence ID" value="CAG9330876.1"/>
    <property type="molecule type" value="Genomic_DNA"/>
</dbReference>
<name>A0AAU9JZ30_9CILI</name>
<feature type="repeat" description="Solcar" evidence="9">
    <location>
        <begin position="13"/>
        <end position="95"/>
    </location>
</feature>
<evidence type="ECO:0000256" key="5">
    <source>
        <dbReference type="ARBA" id="ARBA00022737"/>
    </source>
</evidence>
<evidence type="ECO:0000256" key="10">
    <source>
        <dbReference type="RuleBase" id="RU000488"/>
    </source>
</evidence>
<keyword evidence="8 9" id="KW-0472">Membrane</keyword>
<dbReference type="GO" id="GO:0022857">
    <property type="term" value="F:transmembrane transporter activity"/>
    <property type="evidence" value="ECO:0007669"/>
    <property type="project" value="TreeGrafter"/>
</dbReference>
<dbReference type="PANTHER" id="PTHR45624">
    <property type="entry name" value="MITOCHONDRIAL BASIC AMINO ACIDS TRANSPORTER-RELATED"/>
    <property type="match status" value="1"/>
</dbReference>
<dbReference type="Proteomes" id="UP001162131">
    <property type="component" value="Unassembled WGS sequence"/>
</dbReference>
<evidence type="ECO:0000256" key="1">
    <source>
        <dbReference type="ARBA" id="ARBA00004225"/>
    </source>
</evidence>
<dbReference type="Gene3D" id="1.50.40.10">
    <property type="entry name" value="Mitochondrial carrier domain"/>
    <property type="match status" value="1"/>
</dbReference>
<evidence type="ECO:0000256" key="4">
    <source>
        <dbReference type="ARBA" id="ARBA00022692"/>
    </source>
</evidence>
<evidence type="ECO:0000313" key="11">
    <source>
        <dbReference type="EMBL" id="CAG9330876.1"/>
    </source>
</evidence>
<keyword evidence="4 9" id="KW-0812">Transmembrane</keyword>
<reference evidence="11" key="1">
    <citation type="submission" date="2021-09" db="EMBL/GenBank/DDBJ databases">
        <authorList>
            <consortium name="AG Swart"/>
            <person name="Singh M."/>
            <person name="Singh A."/>
            <person name="Seah K."/>
            <person name="Emmerich C."/>
        </authorList>
    </citation>
    <scope>NUCLEOTIDE SEQUENCE</scope>
    <source>
        <strain evidence="11">ATCC30299</strain>
    </source>
</reference>
<keyword evidence="3 10" id="KW-0813">Transport</keyword>
<comment type="subcellular location">
    <subcellularLocation>
        <location evidence="1">Mitochondrion membrane</location>
        <topology evidence="1">Multi-pass membrane protein</topology>
    </subcellularLocation>
</comment>
<evidence type="ECO:0000256" key="3">
    <source>
        <dbReference type="ARBA" id="ARBA00022448"/>
    </source>
</evidence>
<organism evidence="11 12">
    <name type="scientific">Blepharisma stoltei</name>
    <dbReference type="NCBI Taxonomy" id="1481888"/>
    <lineage>
        <taxon>Eukaryota</taxon>
        <taxon>Sar</taxon>
        <taxon>Alveolata</taxon>
        <taxon>Ciliophora</taxon>
        <taxon>Postciliodesmatophora</taxon>
        <taxon>Heterotrichea</taxon>
        <taxon>Heterotrichida</taxon>
        <taxon>Blepharismidae</taxon>
        <taxon>Blepharisma</taxon>
    </lineage>
</organism>
<feature type="repeat" description="Solcar" evidence="9">
    <location>
        <begin position="99"/>
        <end position="183"/>
    </location>
</feature>
<dbReference type="InterPro" id="IPR023395">
    <property type="entry name" value="MCP_dom_sf"/>
</dbReference>
<comment type="caution">
    <text evidence="11">The sequence shown here is derived from an EMBL/GenBank/DDBJ whole genome shotgun (WGS) entry which is preliminary data.</text>
</comment>
<protein>
    <recommendedName>
        <fullName evidence="13">Mitochondrial carrier protein</fullName>
    </recommendedName>
</protein>
<gene>
    <name evidence="11" type="ORF">BSTOLATCC_MIC52286</name>
</gene>
<dbReference type="InterPro" id="IPR018108">
    <property type="entry name" value="MCP_transmembrane"/>
</dbReference>
<sequence length="279" mass="31000">MNCYFLYQCLYPKINMAEVVAGFFQGLGMALSSYPLDTIKVRMQSGNFSSVNECIKNSFKNHGLFGFYRGVGSLIYTSPLRSSMSLALYNNARNRLKCETPFYNGIGAGAITGGFMASIVCPIEVIKCSIQTSSQKLKTLEYAKTLYKNHGIKIFYQGLKITLLRELVGFSVFFGTYEHMKTILVNKYQKIPSWGYFLAGSVSGVICTISVFPIDTIKTVFQTNSSKLTYPQTVKFILSSRGALGFWKGLLPSALRSLISFGTGFFAYEQVKSCLLSIS</sequence>
<dbReference type="GO" id="GO:0031966">
    <property type="term" value="C:mitochondrial membrane"/>
    <property type="evidence" value="ECO:0007669"/>
    <property type="project" value="UniProtKB-SubCell"/>
</dbReference>
<evidence type="ECO:0000256" key="7">
    <source>
        <dbReference type="ARBA" id="ARBA00023128"/>
    </source>
</evidence>
<keyword evidence="7" id="KW-0496">Mitochondrion</keyword>
<feature type="repeat" description="Solcar" evidence="9">
    <location>
        <begin position="191"/>
        <end position="274"/>
    </location>
</feature>
<keyword evidence="6" id="KW-1133">Transmembrane helix</keyword>
<evidence type="ECO:0000313" key="12">
    <source>
        <dbReference type="Proteomes" id="UP001162131"/>
    </source>
</evidence>
<comment type="similarity">
    <text evidence="2 10">Belongs to the mitochondrial carrier (TC 2.A.29) family.</text>
</comment>
<evidence type="ECO:0000256" key="9">
    <source>
        <dbReference type="PROSITE-ProRule" id="PRU00282"/>
    </source>
</evidence>
<keyword evidence="12" id="KW-1185">Reference proteome</keyword>